<sequence>MIDDELGPAGEVIKCYVSQQEKPYPNVIMQLLKRKLRRMQKKIVKASAKAKKKYEDYDWNAMFNDGSFTKQTVAVLDKYQRHHKLHSASNKKAIVSAVQRHITHQFIATSQQRKEKSDSDSRDESEIVAH</sequence>
<evidence type="ECO:0000256" key="1">
    <source>
        <dbReference type="SAM" id="MobiDB-lite"/>
    </source>
</evidence>
<protein>
    <submittedName>
        <fullName evidence="2">Uncharacterized protein</fullName>
    </submittedName>
</protein>
<evidence type="ECO:0000313" key="3">
    <source>
        <dbReference type="Proteomes" id="UP001152795"/>
    </source>
</evidence>
<feature type="compositionally biased region" description="Basic and acidic residues" evidence="1">
    <location>
        <begin position="112"/>
        <end position="130"/>
    </location>
</feature>
<reference evidence="2" key="1">
    <citation type="submission" date="2020-04" db="EMBL/GenBank/DDBJ databases">
        <authorList>
            <person name="Alioto T."/>
            <person name="Alioto T."/>
            <person name="Gomez Garrido J."/>
        </authorList>
    </citation>
    <scope>NUCLEOTIDE SEQUENCE</scope>
    <source>
        <strain evidence="2">A484AB</strain>
    </source>
</reference>
<accession>A0A6S7J421</accession>
<keyword evidence="3" id="KW-1185">Reference proteome</keyword>
<comment type="caution">
    <text evidence="2">The sequence shown here is derived from an EMBL/GenBank/DDBJ whole genome shotgun (WGS) entry which is preliminary data.</text>
</comment>
<feature type="region of interest" description="Disordered" evidence="1">
    <location>
        <begin position="106"/>
        <end position="130"/>
    </location>
</feature>
<proteinExistence type="predicted"/>
<organism evidence="2 3">
    <name type="scientific">Paramuricea clavata</name>
    <name type="common">Red gorgonian</name>
    <name type="synonym">Violescent sea-whip</name>
    <dbReference type="NCBI Taxonomy" id="317549"/>
    <lineage>
        <taxon>Eukaryota</taxon>
        <taxon>Metazoa</taxon>
        <taxon>Cnidaria</taxon>
        <taxon>Anthozoa</taxon>
        <taxon>Octocorallia</taxon>
        <taxon>Malacalcyonacea</taxon>
        <taxon>Plexauridae</taxon>
        <taxon>Paramuricea</taxon>
    </lineage>
</organism>
<dbReference type="EMBL" id="CACRXK020012671">
    <property type="protein sequence ID" value="CAB4023770.1"/>
    <property type="molecule type" value="Genomic_DNA"/>
</dbReference>
<dbReference type="Proteomes" id="UP001152795">
    <property type="component" value="Unassembled WGS sequence"/>
</dbReference>
<gene>
    <name evidence="2" type="ORF">PACLA_8A034109</name>
</gene>
<dbReference type="InterPro" id="IPR025718">
    <property type="entry name" value="SAP30_Sin3-bd"/>
</dbReference>
<dbReference type="Pfam" id="PF13867">
    <property type="entry name" value="SAP30_Sin3_bdg"/>
    <property type="match status" value="1"/>
</dbReference>
<evidence type="ECO:0000313" key="2">
    <source>
        <dbReference type="EMBL" id="CAB4023770.1"/>
    </source>
</evidence>
<name>A0A6S7J421_PARCT</name>
<dbReference type="AlphaFoldDB" id="A0A6S7J421"/>